<dbReference type="STRING" id="254877.A0A1V6SV32"/>
<dbReference type="NCBIfam" id="TIGR01733">
    <property type="entry name" value="AA-adenyl-dom"/>
    <property type="match status" value="1"/>
</dbReference>
<dbReference type="Gene3D" id="3.30.559.30">
    <property type="entry name" value="Nonribosomal peptide synthetase, condensation domain"/>
    <property type="match status" value="3"/>
</dbReference>
<keyword evidence="7" id="KW-1185">Reference proteome</keyword>
<dbReference type="Gene3D" id="3.30.559.10">
    <property type="entry name" value="Chloramphenicol acetyltransferase-like domain"/>
    <property type="match status" value="2"/>
</dbReference>
<name>A0A1V6SV32_9EURO</name>
<proteinExistence type="inferred from homology"/>
<dbReference type="GO" id="GO:0016874">
    <property type="term" value="F:ligase activity"/>
    <property type="evidence" value="ECO:0007669"/>
    <property type="project" value="UniProtKB-KW"/>
</dbReference>
<dbReference type="GO" id="GO:0005737">
    <property type="term" value="C:cytoplasm"/>
    <property type="evidence" value="ECO:0007669"/>
    <property type="project" value="TreeGrafter"/>
</dbReference>
<dbReference type="Gene3D" id="1.10.1200.10">
    <property type="entry name" value="ACP-like"/>
    <property type="match status" value="1"/>
</dbReference>
<dbReference type="PANTHER" id="PTHR45527">
    <property type="entry name" value="NONRIBOSOMAL PEPTIDE SYNTHETASE"/>
    <property type="match status" value="1"/>
</dbReference>
<evidence type="ECO:0000313" key="6">
    <source>
        <dbReference type="EMBL" id="OQE17788.1"/>
    </source>
</evidence>
<dbReference type="FunFam" id="3.40.50.12780:FF:000014">
    <property type="entry name" value="Nonribosomal peptide synthetase 1"/>
    <property type="match status" value="1"/>
</dbReference>
<dbReference type="InterPro" id="IPR000873">
    <property type="entry name" value="AMP-dep_synth/lig_dom"/>
</dbReference>
<dbReference type="InterPro" id="IPR010071">
    <property type="entry name" value="AA_adenyl_dom"/>
</dbReference>
<dbReference type="FunFam" id="3.30.559.30:FF:000003">
    <property type="entry name" value="Nonribosomal peptide synthase SidD"/>
    <property type="match status" value="1"/>
</dbReference>
<protein>
    <recommendedName>
        <fullName evidence="5">Carrier domain-containing protein</fullName>
    </recommendedName>
</protein>
<evidence type="ECO:0000256" key="4">
    <source>
        <dbReference type="ARBA" id="ARBA00029454"/>
    </source>
</evidence>
<feature type="domain" description="Carrier" evidence="5">
    <location>
        <begin position="1687"/>
        <end position="1763"/>
    </location>
</feature>
<dbReference type="SUPFAM" id="SSF47336">
    <property type="entry name" value="ACP-like"/>
    <property type="match status" value="1"/>
</dbReference>
<dbReference type="OrthoDB" id="416786at2759"/>
<dbReference type="InterPro" id="IPR036736">
    <property type="entry name" value="ACP-like_sf"/>
</dbReference>
<dbReference type="Gene3D" id="3.40.50.12780">
    <property type="entry name" value="N-terminal domain of ligase-like"/>
    <property type="match status" value="2"/>
</dbReference>
<dbReference type="InterPro" id="IPR042099">
    <property type="entry name" value="ANL_N_sf"/>
</dbReference>
<dbReference type="CDD" id="cd05918">
    <property type="entry name" value="A_NRPS_SidN3_like"/>
    <property type="match status" value="1"/>
</dbReference>
<keyword evidence="2" id="KW-0597">Phosphoprotein</keyword>
<reference evidence="7" key="1">
    <citation type="journal article" date="2017" name="Nat. Microbiol.">
        <title>Global analysis of biosynthetic gene clusters reveals vast potential of secondary metabolite production in Penicillium species.</title>
        <authorList>
            <person name="Nielsen J.C."/>
            <person name="Grijseels S."/>
            <person name="Prigent S."/>
            <person name="Ji B."/>
            <person name="Dainat J."/>
            <person name="Nielsen K.F."/>
            <person name="Frisvad J.C."/>
            <person name="Workman M."/>
            <person name="Nielsen J."/>
        </authorList>
    </citation>
    <scope>NUCLEOTIDE SEQUENCE [LARGE SCALE GENOMIC DNA]</scope>
    <source>
        <strain evidence="7">IBT 14082</strain>
    </source>
</reference>
<dbReference type="InterPro" id="IPR001242">
    <property type="entry name" value="Condensation_dom"/>
</dbReference>
<dbReference type="GO" id="GO:0043041">
    <property type="term" value="P:amino acid activation for nonribosomal peptide biosynthetic process"/>
    <property type="evidence" value="ECO:0007669"/>
    <property type="project" value="TreeGrafter"/>
</dbReference>
<evidence type="ECO:0000313" key="7">
    <source>
        <dbReference type="Proteomes" id="UP000191342"/>
    </source>
</evidence>
<dbReference type="PROSITE" id="PS50075">
    <property type="entry name" value="CARRIER"/>
    <property type="match status" value="1"/>
</dbReference>
<comment type="caution">
    <text evidence="6">The sequence shown here is derived from an EMBL/GenBank/DDBJ whole genome shotgun (WGS) entry which is preliminary data.</text>
</comment>
<dbReference type="FunFam" id="1.10.1200.10:FF:000005">
    <property type="entry name" value="Nonribosomal peptide synthetase 1"/>
    <property type="match status" value="1"/>
</dbReference>
<dbReference type="InterPro" id="IPR023213">
    <property type="entry name" value="CAT-like_dom_sf"/>
</dbReference>
<gene>
    <name evidence="6" type="ORF">PENFLA_c023G09749</name>
</gene>
<dbReference type="EMBL" id="MLQL01000023">
    <property type="protein sequence ID" value="OQE17788.1"/>
    <property type="molecule type" value="Genomic_DNA"/>
</dbReference>
<dbReference type="SUPFAM" id="SSF52777">
    <property type="entry name" value="CoA-dependent acyltransferases"/>
    <property type="match status" value="5"/>
</dbReference>
<keyword evidence="1" id="KW-0596">Phosphopantetheine</keyword>
<dbReference type="SUPFAM" id="SSF56801">
    <property type="entry name" value="Acetyl-CoA synthetase-like"/>
    <property type="match status" value="2"/>
</dbReference>
<dbReference type="PROSITE" id="PS00455">
    <property type="entry name" value="AMP_BINDING"/>
    <property type="match status" value="1"/>
</dbReference>
<evidence type="ECO:0000256" key="1">
    <source>
        <dbReference type="ARBA" id="ARBA00022450"/>
    </source>
</evidence>
<evidence type="ECO:0000259" key="5">
    <source>
        <dbReference type="PROSITE" id="PS50075"/>
    </source>
</evidence>
<evidence type="ECO:0000256" key="3">
    <source>
        <dbReference type="ARBA" id="ARBA00022598"/>
    </source>
</evidence>
<dbReference type="InterPro" id="IPR045851">
    <property type="entry name" value="AMP-bd_C_sf"/>
</dbReference>
<accession>A0A1V6SV32</accession>
<dbReference type="InterPro" id="IPR020845">
    <property type="entry name" value="AMP-binding_CS"/>
</dbReference>
<dbReference type="Proteomes" id="UP000191342">
    <property type="component" value="Unassembled WGS sequence"/>
</dbReference>
<evidence type="ECO:0000256" key="2">
    <source>
        <dbReference type="ARBA" id="ARBA00022553"/>
    </source>
</evidence>
<dbReference type="Pfam" id="PF00501">
    <property type="entry name" value="AMP-binding"/>
    <property type="match status" value="2"/>
</dbReference>
<dbReference type="InterPro" id="IPR009081">
    <property type="entry name" value="PP-bd_ACP"/>
</dbReference>
<dbReference type="PANTHER" id="PTHR45527:SF16">
    <property type="entry name" value="NONRIBOSOMAL PEPTIDE SYNTHASE ATNA-RELATED"/>
    <property type="match status" value="1"/>
</dbReference>
<sequence>MPLLTEPFQTSETVIDHTQSLHNAKSPKQPIISTKELDNTDQEIQELRSNTASIRSPRLNGSWRCNFPVSMTDGSSGTASSSLHVSFPDHELVSTVCHERGYTVAAVMKVGWSLVLHAYTGAERVCFGYASHEESPSIFGLDLAWDKTPAELIDQVQIAQEPEHSLQPSKQLESVCDTSLAVTDGDSPIITDASVRTSEVVSAKVSTRESEIILDLNYNPALVSVDLAQGVSRTFQTILRSILIYPSQSLSNVEKLSEQDKLQILQWNENVPPTLNQKLHDAFTEKALDNPDAPAISSWEGERTYLELDVASTSLGEHIASLQADPNASQMVLSCFEKSHNGILSVLAILKAGFTCVPLNPSCNEAFLGQVVGDVNPQVVCVSAAQAHRFAGFNRTVVVVDAELLDGLGTCEQTSRFVRRPNNDIAFIQYTAGVTGPPKGVIQGHAGLYTGILAQGQAMGYDIDSRILHSAAYSTSAGIAEVFGAFFYGGCVVILPEQGSAESVADMINEQEVTHACFTPTEVRELDPTDLWQLGAIALGGEILTQGDVDKWGLEMALIKTYGTTETSVYISTSKAPSPYVFDPSNIGAPFVASMWVVEQGNVQKLAPIGAVGELVIGGPTLAHGYLNNPIQTSDNFFVNPGWAPSANDGDAQRFFATGDLVRHLGNGELAFCGRKEGTEYNKTEYDSSAKHTDPDILPFSLINSIASTEEALATAAATCHVSSDMIEDIYPSTPIQESLFALSNRQSGAFLKQHIFELSTNLDLGRFRSAWAHAIQHSPILRTRLVMTSSSHLLQVVVKEEPVCQDVSDLESYLKQDQASPMLWGSPLFRYAITTAPDQKPHLVVTMHHALYDGWTLGLIFDRVKEYFEGSPVTSGIPFNSFVKYVQGLDREWICRFWTKQLDNACATLFPVLPTPTYLPIPNDTYMQKLSFQRAAGSSITASTFIRAAWALTIARYADLDDITFGSTVSGRAAPIPGIAIMLGPTIATVPVRVRVPKDCKLGDFLQHVQDQSTMTIPFEQAGMYEIKQLTAGTQNACSFQTALVVQPLAAAPGLETLGCRRVNEMYDSYQPYALTIEVGLQESGGLARVLFDNKVVDQPQVRRIMAMFNKTLQSISMGSSNVILDDLATITTDDIEELKLWNTTPPDPVVECVHHAFEKHVAMNPTAPAVASWDGDLTYSQLDALSSRLADHLLSLGVTLEMAVPLCFDKSKWVIVSMLAVLKAGGACLTLDISHPPDRLRGMVEAVDGKIMLVAEAHRSKFIETVDQIIIVDETLFETLGNKTGRHCETVKPNNRGFIVFTSGSTGKPKGIELEHQSVCTSSRGHAAVFNIGPGSRCLQFSAFAFDVHISDIFTPLMYGACCCIPSEEDRMGNLPQAINSLKADSVYITPTVATLFTPDDVPGLKKVALGGEPLTTENARLWGGRVFLINVFGPSETSNWVTYQHVRADTQQPSNIGPGVDVNTWLVDRHNDSRLAPIGCVGELFVEGPILARGYLNDQEKTNASFVVDPPWLPGPSASPRRMYRTGDLVRYNSDGTFVYVGRQDTQIKIRGQRLELAEVNHRLMEIPEVKTCLAVLPKIGLCQGRCVVVLSLRKFWKDGPGLMRMVDPSLRAAVSTQLADIRDCLTETLAVWMIPTLWIVVEDLPTNASGKLDRNGIRAFVDNLDEETFQRASDLLVDSHFQEPQTPMEVLLQRIWSSVLKLPIDQISATASFLRLGGDSITAMQVMSKCRVEGVLLSVHDILVSKTISELARLATSSSEAAKSTSELEKQVAADIPLNTENSSQDGIATEGLYDTIFSQAWLKASSIERVVLASDYQVSALEQMLLNFRGDLTYHTFDIPKPVDFNRLALSCVEIVNRHPLLRSVFVCHEHQVYQVTMKSSFVDMTDRLDQPEPTDLIDQDRNKRFSLGQPMVWFKLARSGVSHGCDSLVIRLPHCLYDASTRACLVADLQQAYSSTQALEQPLDTRQYFNFRDYIRPTALAYWEQYLKGSTATQIVAKPRPRFRHGRQHTLSSRFHMQSLKNHGITSATVVKAAWGFVLAELCGQDDVVFGELVAGRGLPVAGIDSLDIVCASTVPLRIQLRSSWNVLDLLQDVQERHLASMPFESVGEASIVKECTSWPRWIRFGSVLNHSQSPIAENTEDKALWDTGIHGHLNPSSDLNIQCHPMPVDLESDSNFLVDITFDMDYIAPTFVADIMGRFCSTIHDFIANVTASLSGMRQGPIGGRTLPLPFSNGPIKVVEMAPSDAVEYEQILTKAQSVWKTVIGESDEIDTPFFSRWGSLIAAAHFVAAYQKVGIELTMEEVLEAPTMRGQVILCASR</sequence>
<dbReference type="Pfam" id="PF00668">
    <property type="entry name" value="Condensation"/>
    <property type="match status" value="2"/>
</dbReference>
<dbReference type="CDD" id="cd19545">
    <property type="entry name" value="FUM14_C_NRPS-like"/>
    <property type="match status" value="1"/>
</dbReference>
<organism evidence="6 7">
    <name type="scientific">Penicillium flavigenum</name>
    <dbReference type="NCBI Taxonomy" id="254877"/>
    <lineage>
        <taxon>Eukaryota</taxon>
        <taxon>Fungi</taxon>
        <taxon>Dikarya</taxon>
        <taxon>Ascomycota</taxon>
        <taxon>Pezizomycotina</taxon>
        <taxon>Eurotiomycetes</taxon>
        <taxon>Eurotiomycetidae</taxon>
        <taxon>Eurotiales</taxon>
        <taxon>Aspergillaceae</taxon>
        <taxon>Penicillium</taxon>
    </lineage>
</organism>
<dbReference type="GO" id="GO:0044550">
    <property type="term" value="P:secondary metabolite biosynthetic process"/>
    <property type="evidence" value="ECO:0007669"/>
    <property type="project" value="TreeGrafter"/>
</dbReference>
<dbReference type="GO" id="GO:0031177">
    <property type="term" value="F:phosphopantetheine binding"/>
    <property type="evidence" value="ECO:0007669"/>
    <property type="project" value="TreeGrafter"/>
</dbReference>
<comment type="similarity">
    <text evidence="4">Belongs to the NRP synthetase family.</text>
</comment>
<keyword evidence="3" id="KW-0436">Ligase</keyword>
<dbReference type="Gene3D" id="3.30.300.30">
    <property type="match status" value="1"/>
</dbReference>
<dbReference type="Pfam" id="PF00550">
    <property type="entry name" value="PP-binding"/>
    <property type="match status" value="1"/>
</dbReference>